<gene>
    <name evidence="7" type="ORF">BKCO1_1800075</name>
</gene>
<dbReference type="Gene3D" id="3.40.30.10">
    <property type="entry name" value="Glutaredoxin"/>
    <property type="match status" value="1"/>
</dbReference>
<dbReference type="GO" id="GO:0016491">
    <property type="term" value="F:oxidoreductase activity"/>
    <property type="evidence" value="ECO:0007669"/>
    <property type="project" value="UniProtKB-KW"/>
</dbReference>
<evidence type="ECO:0000256" key="5">
    <source>
        <dbReference type="ARBA" id="ARBA00023002"/>
    </source>
</evidence>
<dbReference type="SUPFAM" id="SSF52833">
    <property type="entry name" value="Thioredoxin-like"/>
    <property type="match status" value="1"/>
</dbReference>
<dbReference type="GeneID" id="31012114"/>
<accession>A0A1J9RRV6</accession>
<comment type="subcellular location">
    <subcellularLocation>
        <location evidence="2">Mitochondrion</location>
    </subcellularLocation>
</comment>
<proteinExistence type="inferred from homology"/>
<evidence type="ECO:0000256" key="6">
    <source>
        <dbReference type="ARBA" id="ARBA00023128"/>
    </source>
</evidence>
<evidence type="ECO:0000313" key="8">
    <source>
        <dbReference type="Proteomes" id="UP000183809"/>
    </source>
</evidence>
<dbReference type="Pfam" id="PF07955">
    <property type="entry name" value="DUF1687"/>
    <property type="match status" value="1"/>
</dbReference>
<reference evidence="7 8" key="1">
    <citation type="submission" date="2016-10" db="EMBL/GenBank/DDBJ databases">
        <title>Proteomics and genomics reveal pathogen-plant mechanisms compatible with a hemibiotrophic lifestyle of Diplodia corticola.</title>
        <authorList>
            <person name="Fernandes I."/>
            <person name="De Jonge R."/>
            <person name="Van De Peer Y."/>
            <person name="Devreese B."/>
            <person name="Alves A."/>
            <person name="Esteves A.C."/>
        </authorList>
    </citation>
    <scope>NUCLEOTIDE SEQUENCE [LARGE SCALE GENOMIC DNA]</scope>
    <source>
        <strain evidence="7 8">CBS 112549</strain>
    </source>
</reference>
<keyword evidence="4" id="KW-0809">Transit peptide</keyword>
<dbReference type="InterPro" id="IPR012882">
    <property type="entry name" value="Fmp46"/>
</dbReference>
<dbReference type="PANTHER" id="PTHR28071:SF1">
    <property type="entry name" value="REDOX PROTEIN FMP46, MITOCHONDRIAL-RELATED"/>
    <property type="match status" value="1"/>
</dbReference>
<evidence type="ECO:0000256" key="1">
    <source>
        <dbReference type="ARBA" id="ARBA00002963"/>
    </source>
</evidence>
<keyword evidence="8" id="KW-1185">Reference proteome</keyword>
<sequence>MLPTLRRTSILSKLFGEFKAKTVVTLFHEPASASSMRVLNLVKQAEAEANTTKKDTDVEVTLDVQEEPPTSDQVAILLDYVGAKDAGKIIQGATDEHGALRKFKANKSSFVKPLIVDWGGGKVVTDDNESKILRLLKDARAGEPIPDK</sequence>
<dbReference type="OrthoDB" id="59229at2759"/>
<dbReference type="Proteomes" id="UP000183809">
    <property type="component" value="Unassembled WGS sequence"/>
</dbReference>
<dbReference type="PANTHER" id="PTHR28071">
    <property type="entry name" value="REDOX PROTEIN FMP46, MITOCHONDRIAL-RELATED"/>
    <property type="match status" value="1"/>
</dbReference>
<keyword evidence="5" id="KW-0560">Oxidoreductase</keyword>
<name>A0A1J9RRV6_9PEZI</name>
<dbReference type="GO" id="GO:0005739">
    <property type="term" value="C:mitochondrion"/>
    <property type="evidence" value="ECO:0007669"/>
    <property type="project" value="UniProtKB-SubCell"/>
</dbReference>
<dbReference type="RefSeq" id="XP_020131535.1">
    <property type="nucleotide sequence ID" value="XM_020271855.1"/>
</dbReference>
<comment type="similarity">
    <text evidence="3">Belongs to the FMP46 family.</text>
</comment>
<protein>
    <submittedName>
        <fullName evidence="7">Fatty acid desaturase</fullName>
    </submittedName>
</protein>
<comment type="function">
    <text evidence="1">Putative mitochondrial redox protein which could be involved in the reduction of small toxic molecules.</text>
</comment>
<evidence type="ECO:0000256" key="3">
    <source>
        <dbReference type="ARBA" id="ARBA00009734"/>
    </source>
</evidence>
<evidence type="ECO:0000313" key="7">
    <source>
        <dbReference type="EMBL" id="OJD35275.1"/>
    </source>
</evidence>
<dbReference type="EMBL" id="MNUE01000018">
    <property type="protein sequence ID" value="OJD35275.1"/>
    <property type="molecule type" value="Genomic_DNA"/>
</dbReference>
<comment type="caution">
    <text evidence="7">The sequence shown here is derived from an EMBL/GenBank/DDBJ whole genome shotgun (WGS) entry which is preliminary data.</text>
</comment>
<organism evidence="7 8">
    <name type="scientific">Diplodia corticola</name>
    <dbReference type="NCBI Taxonomy" id="236234"/>
    <lineage>
        <taxon>Eukaryota</taxon>
        <taxon>Fungi</taxon>
        <taxon>Dikarya</taxon>
        <taxon>Ascomycota</taxon>
        <taxon>Pezizomycotina</taxon>
        <taxon>Dothideomycetes</taxon>
        <taxon>Dothideomycetes incertae sedis</taxon>
        <taxon>Botryosphaeriales</taxon>
        <taxon>Botryosphaeriaceae</taxon>
        <taxon>Diplodia</taxon>
    </lineage>
</organism>
<dbReference type="InterPro" id="IPR036249">
    <property type="entry name" value="Thioredoxin-like_sf"/>
</dbReference>
<keyword evidence="6" id="KW-0496">Mitochondrion</keyword>
<evidence type="ECO:0000256" key="2">
    <source>
        <dbReference type="ARBA" id="ARBA00004173"/>
    </source>
</evidence>
<dbReference type="AlphaFoldDB" id="A0A1J9RRV6"/>
<evidence type="ECO:0000256" key="4">
    <source>
        <dbReference type="ARBA" id="ARBA00022946"/>
    </source>
</evidence>